<sequence length="43" mass="5326">MADMNYEYPMHHDRKRDRFDNSLLFFFLLLVVLFCNCDHHCDC</sequence>
<comment type="caution">
    <text evidence="1">The sequence shown here is derived from an EMBL/GenBank/DDBJ whole genome shotgun (WGS) entry which is preliminary data.</text>
</comment>
<evidence type="ECO:0000313" key="1">
    <source>
        <dbReference type="EMBL" id="MCR2043260.1"/>
    </source>
</evidence>
<dbReference type="EMBL" id="JANJZL010000002">
    <property type="protein sequence ID" value="MCR2043260.1"/>
    <property type="molecule type" value="Genomic_DNA"/>
</dbReference>
<accession>A0A9X2S405</accession>
<gene>
    <name evidence="1" type="ORF">NSA23_03915</name>
</gene>
<reference evidence="1" key="1">
    <citation type="submission" date="2022-07" db="EMBL/GenBank/DDBJ databases">
        <title>Enhanced cultured diversity of the mouse gut microbiota enables custom-made synthetic communities.</title>
        <authorList>
            <person name="Afrizal A."/>
        </authorList>
    </citation>
    <scope>NUCLEOTIDE SEQUENCE</scope>
    <source>
        <strain evidence="1">DSM 29482</strain>
    </source>
</reference>
<dbReference type="AlphaFoldDB" id="A0A9X2S405"/>
<dbReference type="RefSeq" id="WP_257490220.1">
    <property type="nucleotide sequence ID" value="NZ_CABKTM010000016.1"/>
</dbReference>
<evidence type="ECO:0000313" key="2">
    <source>
        <dbReference type="Proteomes" id="UP001142078"/>
    </source>
</evidence>
<dbReference type="Proteomes" id="UP001142078">
    <property type="component" value="Unassembled WGS sequence"/>
</dbReference>
<keyword evidence="2" id="KW-1185">Reference proteome</keyword>
<organism evidence="1 2">
    <name type="scientific">Anaerosalibacter massiliensis</name>
    <dbReference type="NCBI Taxonomy" id="1347392"/>
    <lineage>
        <taxon>Bacteria</taxon>
        <taxon>Bacillati</taxon>
        <taxon>Bacillota</taxon>
        <taxon>Tissierellia</taxon>
        <taxon>Tissierellales</taxon>
        <taxon>Sporanaerobacteraceae</taxon>
        <taxon>Anaerosalibacter</taxon>
    </lineage>
</organism>
<name>A0A9X2S405_9FIRM</name>
<proteinExistence type="predicted"/>
<protein>
    <submittedName>
        <fullName evidence="1">Uncharacterized protein</fullName>
    </submittedName>
</protein>